<dbReference type="RefSeq" id="WP_345587548.1">
    <property type="nucleotide sequence ID" value="NZ_BAABJG010000010.1"/>
</dbReference>
<organism evidence="4 5">
    <name type="scientific">Paenibacillus vulneris</name>
    <dbReference type="NCBI Taxonomy" id="1133364"/>
    <lineage>
        <taxon>Bacteria</taxon>
        <taxon>Bacillati</taxon>
        <taxon>Bacillota</taxon>
        <taxon>Bacilli</taxon>
        <taxon>Bacillales</taxon>
        <taxon>Paenibacillaceae</taxon>
        <taxon>Paenibacillus</taxon>
    </lineage>
</organism>
<dbReference type="SMART" id="SM00646">
    <property type="entry name" value="Ami_3"/>
    <property type="match status" value="1"/>
</dbReference>
<evidence type="ECO:0000313" key="5">
    <source>
        <dbReference type="Proteomes" id="UP001597180"/>
    </source>
</evidence>
<comment type="caution">
    <text evidence="4">The sequence shown here is derived from an EMBL/GenBank/DDBJ whole genome shotgun (WGS) entry which is preliminary data.</text>
</comment>
<keyword evidence="2" id="KW-0732">Signal</keyword>
<dbReference type="Pfam" id="PF01520">
    <property type="entry name" value="Amidase_3"/>
    <property type="match status" value="1"/>
</dbReference>
<dbReference type="InterPro" id="IPR012854">
    <property type="entry name" value="Cu_amine_oxidase-like_N"/>
</dbReference>
<dbReference type="Gene3D" id="2.60.40.3500">
    <property type="match status" value="1"/>
</dbReference>
<dbReference type="GO" id="GO:0008745">
    <property type="term" value="F:N-acetylmuramoyl-L-alanine amidase activity"/>
    <property type="evidence" value="ECO:0007669"/>
    <property type="project" value="UniProtKB-EC"/>
</dbReference>
<gene>
    <name evidence="4" type="ORF">ACFQ4B_31695</name>
</gene>
<evidence type="ECO:0000256" key="2">
    <source>
        <dbReference type="SAM" id="SignalP"/>
    </source>
</evidence>
<dbReference type="SUPFAM" id="SSF53187">
    <property type="entry name" value="Zn-dependent exopeptidases"/>
    <property type="match status" value="1"/>
</dbReference>
<dbReference type="PANTHER" id="PTHR30404">
    <property type="entry name" value="N-ACETYLMURAMOYL-L-ALANINE AMIDASE"/>
    <property type="match status" value="1"/>
</dbReference>
<dbReference type="Proteomes" id="UP001597180">
    <property type="component" value="Unassembled WGS sequence"/>
</dbReference>
<dbReference type="InterPro" id="IPR021731">
    <property type="entry name" value="AMIN_dom"/>
</dbReference>
<evidence type="ECO:0000256" key="1">
    <source>
        <dbReference type="ARBA" id="ARBA00022801"/>
    </source>
</evidence>
<keyword evidence="1 4" id="KW-0378">Hydrolase</keyword>
<keyword evidence="5" id="KW-1185">Reference proteome</keyword>
<evidence type="ECO:0000313" key="4">
    <source>
        <dbReference type="EMBL" id="MFD1224683.1"/>
    </source>
</evidence>
<feature type="domain" description="MurNAc-LAA" evidence="3">
    <location>
        <begin position="351"/>
        <end position="458"/>
    </location>
</feature>
<dbReference type="PANTHER" id="PTHR30404:SF0">
    <property type="entry name" value="N-ACETYLMURAMOYL-L-ALANINE AMIDASE AMIC"/>
    <property type="match status" value="1"/>
</dbReference>
<dbReference type="SUPFAM" id="SSF55383">
    <property type="entry name" value="Copper amine oxidase, domain N"/>
    <property type="match status" value="1"/>
</dbReference>
<protein>
    <submittedName>
        <fullName evidence="4">N-acetylmuramoyl-L-alanine amidase</fullName>
        <ecNumber evidence="4">3.5.1.28</ecNumber>
    </submittedName>
</protein>
<sequence>MMKLRFITTLLSLLLIALLIPAFASAAPQGSAAGIPLYFNGKQLKPEVAPRIIKDVTMVPVRIIAEELGSKVTWDQAQQQVTITKDSLNIQMVIDKPSATVNGVKLPLDAAPLLIDGNTLLPVRFIAENMGIEVNWNDVARAVYLKDKSGETETVLPPGGQPAPDKPAIDANGNPLPVIQSIEMTPNQLLIKADKGALQPSSFWLRDPNRIVIDIPNASLNPSLYKNEASKSGDTVSNNVYVSNVRYSLYNNNPYTVRIVLDMKEPVDLKWESGLNTAALVGVLNKSKYKVVIDPGHGDHDPGAKGANGRNEKEFNLMMGLKVYNLLQKEPQIQPSMTRSDDTFIPLDDRGKFANDLNADVFVSIHGNSYVATSTGTETYYYKADSVEFANIMHKHLAAATGLPDRGVRQEAFRVVKITNMPAVLLEVGYLSNPGESALMFDESFQNRVAEAIVAGIKEQLNIQ</sequence>
<feature type="signal peptide" evidence="2">
    <location>
        <begin position="1"/>
        <end position="26"/>
    </location>
</feature>
<dbReference type="Gene3D" id="3.40.630.40">
    <property type="entry name" value="Zn-dependent exopeptidases"/>
    <property type="match status" value="1"/>
</dbReference>
<accession>A0ABW3UVD0</accession>
<dbReference type="EMBL" id="JBHTLU010000047">
    <property type="protein sequence ID" value="MFD1224683.1"/>
    <property type="molecule type" value="Genomic_DNA"/>
</dbReference>
<proteinExistence type="predicted"/>
<dbReference type="Pfam" id="PF07833">
    <property type="entry name" value="Cu_amine_oxidN1"/>
    <property type="match status" value="1"/>
</dbReference>
<dbReference type="InterPro" id="IPR050695">
    <property type="entry name" value="N-acetylmuramoyl_amidase_3"/>
</dbReference>
<dbReference type="EC" id="3.5.1.28" evidence="4"/>
<evidence type="ECO:0000259" key="3">
    <source>
        <dbReference type="SMART" id="SM00646"/>
    </source>
</evidence>
<dbReference type="CDD" id="cd02696">
    <property type="entry name" value="MurNAc-LAA"/>
    <property type="match status" value="1"/>
</dbReference>
<name>A0ABW3UVD0_9BACL</name>
<dbReference type="InterPro" id="IPR036582">
    <property type="entry name" value="Mao_N_sf"/>
</dbReference>
<dbReference type="InterPro" id="IPR002508">
    <property type="entry name" value="MurNAc-LAA_cat"/>
</dbReference>
<feature type="chain" id="PRO_5045261224" evidence="2">
    <location>
        <begin position="27"/>
        <end position="464"/>
    </location>
</feature>
<dbReference type="Pfam" id="PF11741">
    <property type="entry name" value="AMIN"/>
    <property type="match status" value="1"/>
</dbReference>
<dbReference type="Gene3D" id="3.30.457.10">
    <property type="entry name" value="Copper amine oxidase-like, N-terminal domain"/>
    <property type="match status" value="1"/>
</dbReference>
<reference evidence="5" key="1">
    <citation type="journal article" date="2019" name="Int. J. Syst. Evol. Microbiol.">
        <title>The Global Catalogue of Microorganisms (GCM) 10K type strain sequencing project: providing services to taxonomists for standard genome sequencing and annotation.</title>
        <authorList>
            <consortium name="The Broad Institute Genomics Platform"/>
            <consortium name="The Broad Institute Genome Sequencing Center for Infectious Disease"/>
            <person name="Wu L."/>
            <person name="Ma J."/>
        </authorList>
    </citation>
    <scope>NUCLEOTIDE SEQUENCE [LARGE SCALE GENOMIC DNA]</scope>
    <source>
        <strain evidence="5">CCUG 53270</strain>
    </source>
</reference>